<evidence type="ECO:0000313" key="1">
    <source>
        <dbReference type="EMBL" id="KKK66408.1"/>
    </source>
</evidence>
<sequence length="154" mass="17847">DEILDITPDVGGSCDGYLDEIGALLELKSQTGWKFIFNVDKGIESESPEHIAQCQLYMHGAKREWCLFLASAADPSLVRWVKNRKKDPEFEYPFFLLEWVQYDPKYVEELVGRLDMILADKETEKPAAREYNPQTTRWPCLLGCPWRKQCEEIG</sequence>
<feature type="non-terminal residue" evidence="1">
    <location>
        <position position="1"/>
    </location>
</feature>
<evidence type="ECO:0008006" key="2">
    <source>
        <dbReference type="Google" id="ProtNLM"/>
    </source>
</evidence>
<reference evidence="1" key="1">
    <citation type="journal article" date="2015" name="Nature">
        <title>Complex archaea that bridge the gap between prokaryotes and eukaryotes.</title>
        <authorList>
            <person name="Spang A."/>
            <person name="Saw J.H."/>
            <person name="Jorgensen S.L."/>
            <person name="Zaremba-Niedzwiedzka K."/>
            <person name="Martijn J."/>
            <person name="Lind A.E."/>
            <person name="van Eijk R."/>
            <person name="Schleper C."/>
            <person name="Guy L."/>
            <person name="Ettema T.J."/>
        </authorList>
    </citation>
    <scope>NUCLEOTIDE SEQUENCE</scope>
</reference>
<dbReference type="AlphaFoldDB" id="A0A0F8XC63"/>
<dbReference type="EMBL" id="LAZR01060092">
    <property type="protein sequence ID" value="KKK66408.1"/>
    <property type="molecule type" value="Genomic_DNA"/>
</dbReference>
<dbReference type="Gene3D" id="3.90.320.10">
    <property type="match status" value="1"/>
</dbReference>
<dbReference type="InterPro" id="IPR011335">
    <property type="entry name" value="Restrct_endonuc-II-like"/>
</dbReference>
<dbReference type="SUPFAM" id="SSF52980">
    <property type="entry name" value="Restriction endonuclease-like"/>
    <property type="match status" value="1"/>
</dbReference>
<organism evidence="1">
    <name type="scientific">marine sediment metagenome</name>
    <dbReference type="NCBI Taxonomy" id="412755"/>
    <lineage>
        <taxon>unclassified sequences</taxon>
        <taxon>metagenomes</taxon>
        <taxon>ecological metagenomes</taxon>
    </lineage>
</organism>
<comment type="caution">
    <text evidence="1">The sequence shown here is derived from an EMBL/GenBank/DDBJ whole genome shotgun (WGS) entry which is preliminary data.</text>
</comment>
<proteinExistence type="predicted"/>
<protein>
    <recommendedName>
        <fullName evidence="2">PD-(D/E)XK endonuclease-like domain-containing protein</fullName>
    </recommendedName>
</protein>
<dbReference type="InterPro" id="IPR011604">
    <property type="entry name" value="PDDEXK-like_dom_sf"/>
</dbReference>
<gene>
    <name evidence="1" type="ORF">LCGC14_2964370</name>
</gene>
<name>A0A0F8XC63_9ZZZZ</name>
<accession>A0A0F8XC63</accession>